<protein>
    <submittedName>
        <fullName evidence="3">T9SS type A sorting domain-containing protein</fullName>
    </submittedName>
</protein>
<dbReference type="InterPro" id="IPR026444">
    <property type="entry name" value="Secre_tail"/>
</dbReference>
<reference evidence="3 4" key="1">
    <citation type="submission" date="2019-09" db="EMBL/GenBank/DDBJ databases">
        <title>Genome sequence and assembly of Taibaiella sp.</title>
        <authorList>
            <person name="Chhetri G."/>
        </authorList>
    </citation>
    <scope>NUCLEOTIDE SEQUENCE [LARGE SCALE GENOMIC DNA]</scope>
    <source>
        <strain evidence="3 4">KVB11</strain>
    </source>
</reference>
<evidence type="ECO:0000313" key="4">
    <source>
        <dbReference type="Proteomes" id="UP000323632"/>
    </source>
</evidence>
<keyword evidence="4" id="KW-1185">Reference proteome</keyword>
<organism evidence="3 4">
    <name type="scientific">Taibaiella lutea</name>
    <dbReference type="NCBI Taxonomy" id="2608001"/>
    <lineage>
        <taxon>Bacteria</taxon>
        <taxon>Pseudomonadati</taxon>
        <taxon>Bacteroidota</taxon>
        <taxon>Chitinophagia</taxon>
        <taxon>Chitinophagales</taxon>
        <taxon>Chitinophagaceae</taxon>
        <taxon>Taibaiella</taxon>
    </lineage>
</organism>
<dbReference type="AlphaFoldDB" id="A0A5M6CPW2"/>
<feature type="chain" id="PRO_5024443386" evidence="1">
    <location>
        <begin position="20"/>
        <end position="605"/>
    </location>
</feature>
<dbReference type="InterPro" id="IPR009003">
    <property type="entry name" value="Peptidase_S1_PA"/>
</dbReference>
<comment type="caution">
    <text evidence="3">The sequence shown here is derived from an EMBL/GenBank/DDBJ whole genome shotgun (WGS) entry which is preliminary data.</text>
</comment>
<evidence type="ECO:0000313" key="3">
    <source>
        <dbReference type="EMBL" id="KAA5536430.1"/>
    </source>
</evidence>
<evidence type="ECO:0000259" key="2">
    <source>
        <dbReference type="Pfam" id="PF18962"/>
    </source>
</evidence>
<dbReference type="InterPro" id="IPR043504">
    <property type="entry name" value="Peptidase_S1_PA_chymotrypsin"/>
</dbReference>
<dbReference type="PROSITE" id="PS00134">
    <property type="entry name" value="TRYPSIN_HIS"/>
    <property type="match status" value="1"/>
</dbReference>
<dbReference type="Proteomes" id="UP000323632">
    <property type="component" value="Unassembled WGS sequence"/>
</dbReference>
<sequence length="605" mass="65567">MKRLSLTASLFISASLSFAQISSGGFPLSIKEKLNPVQAAIHSYEVPDWQKAIRENKLKADKGLVTPYVIGLFTNTDIGFPESGSFTYLPDGKKIWKADINIDGAPGIGLYYDRFHLPEGVKYYISNESGKQVLGAYTKANNQDGAFANEAIQGHIAHLELDIDADVAMDDINLHIEKALVYYASIDYLSRYENTAAKPTDGDPDPYNLEGHSSTCEINATCPQGANYAIQRKATVQLIIPLDSSGQAGVCSGALINNTGNTPASCTPYILTATHCDLANNSNVDAIPFRYMLIRFNFEKESCNSTVPATVSTLNGVNLVARANYVNGAEPHINGDFMLLKPKAAIPDSWDAYLNGWNRSATMPAHLNPPQKYIGFHHAAADIKKLYTDQDIDPDGEAGGSDGPGTHWAITSIDTGGIEQGSSGSSLFDKDGYTIGIASVAGDPDNNCAINSKGGQAFYMKYAAFSKISYDWDYSIDGDSAYRKLKPWLDPVNTGAITLNPVKANCNVPATGVTQAKGKDLNGSINIYPNPNTTGIVNIAFNFAEQRNIQLEIYSITGTLLKKIQLSHVAKDNYFIDLSAFSNGMYLLKFSDGNTSDTQKIMLNR</sequence>
<dbReference type="RefSeq" id="WP_150031001.1">
    <property type="nucleotide sequence ID" value="NZ_VWSH01000001.1"/>
</dbReference>
<dbReference type="Pfam" id="PF18962">
    <property type="entry name" value="Por_Secre_tail"/>
    <property type="match status" value="1"/>
</dbReference>
<name>A0A5M6CPW2_9BACT</name>
<proteinExistence type="predicted"/>
<dbReference type="EMBL" id="VWSH01000001">
    <property type="protein sequence ID" value="KAA5536430.1"/>
    <property type="molecule type" value="Genomic_DNA"/>
</dbReference>
<dbReference type="NCBIfam" id="TIGR04183">
    <property type="entry name" value="Por_Secre_tail"/>
    <property type="match status" value="1"/>
</dbReference>
<gene>
    <name evidence="3" type="ORF">F0919_01825</name>
</gene>
<evidence type="ECO:0000256" key="1">
    <source>
        <dbReference type="SAM" id="SignalP"/>
    </source>
</evidence>
<dbReference type="SUPFAM" id="SSF50494">
    <property type="entry name" value="Trypsin-like serine proteases"/>
    <property type="match status" value="1"/>
</dbReference>
<feature type="domain" description="Secretion system C-terminal sorting" evidence="2">
    <location>
        <begin position="527"/>
        <end position="602"/>
    </location>
</feature>
<keyword evidence="1" id="KW-0732">Signal</keyword>
<dbReference type="GO" id="GO:0004252">
    <property type="term" value="F:serine-type endopeptidase activity"/>
    <property type="evidence" value="ECO:0007669"/>
    <property type="project" value="InterPro"/>
</dbReference>
<accession>A0A5M6CPW2</accession>
<dbReference type="Gene3D" id="2.40.10.10">
    <property type="entry name" value="Trypsin-like serine proteases"/>
    <property type="match status" value="2"/>
</dbReference>
<dbReference type="GO" id="GO:0006508">
    <property type="term" value="P:proteolysis"/>
    <property type="evidence" value="ECO:0007669"/>
    <property type="project" value="InterPro"/>
</dbReference>
<dbReference type="InterPro" id="IPR018114">
    <property type="entry name" value="TRYPSIN_HIS"/>
</dbReference>
<feature type="signal peptide" evidence="1">
    <location>
        <begin position="1"/>
        <end position="19"/>
    </location>
</feature>